<dbReference type="InterPro" id="IPR052562">
    <property type="entry name" value="Ketohexokinase-related"/>
</dbReference>
<dbReference type="EMBL" id="CP031049">
    <property type="protein sequence ID" value="QDZ25345.1"/>
    <property type="molecule type" value="Genomic_DNA"/>
</dbReference>
<keyword evidence="2 4" id="KW-0418">Kinase</keyword>
<feature type="domain" description="Carbohydrate kinase PfkB" evidence="3">
    <location>
        <begin position="2"/>
        <end position="231"/>
    </location>
</feature>
<dbReference type="Proteomes" id="UP000316726">
    <property type="component" value="Chromosome 16"/>
</dbReference>
<evidence type="ECO:0000313" key="5">
    <source>
        <dbReference type="Proteomes" id="UP000316726"/>
    </source>
</evidence>
<sequence>MGAACLDLLATVSRYPDPDEKVRSVGFKQEGGGNAGNCLTAVARLLEPTDGMGVSLISKVGLDSAGEAVVRDLEEEGVDCSLVYRGGETTAFSYIIVDEKDKTRTCIHTPLAEPMLEGEVADVRDKAERIMGSASVVVFDGRHTEASIVLAQVAAENRVPILLDAEKPRENLEELLALADVAVCPESFAKEMLGRKESQGIAGDFLCLAREFLPRAKLVLITRGSEGSVALASPTPGGLVRDIEESISIEASGLGSSGGAPLSPFLRSSDDAGVLLPDARDVGNSCVASGSCHIPSVVDTTGAGDAFIGAMAFALARPKTFAESPLSRVILLASVVAGLKCQQVGARSGLPSSDLLDLDKMLDLDNV</sequence>
<accession>A0A5B8N0C3</accession>
<dbReference type="Gene3D" id="3.40.1190.20">
    <property type="match status" value="1"/>
</dbReference>
<dbReference type="OrthoDB" id="204058at2759"/>
<protein>
    <submittedName>
        <fullName evidence="4">PfkB-type carbohydrate kinase</fullName>
    </submittedName>
</protein>
<dbReference type="InterPro" id="IPR029056">
    <property type="entry name" value="Ribokinase-like"/>
</dbReference>
<gene>
    <name evidence="4" type="ORF">A3770_16p78630</name>
</gene>
<evidence type="ECO:0000313" key="4">
    <source>
        <dbReference type="EMBL" id="QDZ25345.1"/>
    </source>
</evidence>
<dbReference type="GO" id="GO:0016301">
    <property type="term" value="F:kinase activity"/>
    <property type="evidence" value="ECO:0007669"/>
    <property type="project" value="UniProtKB-KW"/>
</dbReference>
<dbReference type="PANTHER" id="PTHR42774">
    <property type="entry name" value="PHOSPHOTRANSFERASE SYSTEM TRANSPORT PROTEIN"/>
    <property type="match status" value="1"/>
</dbReference>
<keyword evidence="5" id="KW-1185">Reference proteome</keyword>
<organism evidence="4 5">
    <name type="scientific">Chloropicon primus</name>
    <dbReference type="NCBI Taxonomy" id="1764295"/>
    <lineage>
        <taxon>Eukaryota</taxon>
        <taxon>Viridiplantae</taxon>
        <taxon>Chlorophyta</taxon>
        <taxon>Chloropicophyceae</taxon>
        <taxon>Chloropicales</taxon>
        <taxon>Chloropicaceae</taxon>
        <taxon>Chloropicon</taxon>
    </lineage>
</organism>
<dbReference type="InterPro" id="IPR002173">
    <property type="entry name" value="Carboh/pur_kinase_PfkB_CS"/>
</dbReference>
<dbReference type="PROSITE" id="PS00584">
    <property type="entry name" value="PFKB_KINASES_2"/>
    <property type="match status" value="1"/>
</dbReference>
<evidence type="ECO:0000259" key="3">
    <source>
        <dbReference type="Pfam" id="PF00294"/>
    </source>
</evidence>
<evidence type="ECO:0000256" key="1">
    <source>
        <dbReference type="ARBA" id="ARBA00022679"/>
    </source>
</evidence>
<dbReference type="AlphaFoldDB" id="A0A5B8N0C3"/>
<keyword evidence="1" id="KW-0808">Transferase</keyword>
<dbReference type="PANTHER" id="PTHR42774:SF3">
    <property type="entry name" value="KETOHEXOKINASE"/>
    <property type="match status" value="1"/>
</dbReference>
<feature type="domain" description="Carbohydrate kinase PfkB" evidence="3">
    <location>
        <begin position="296"/>
        <end position="351"/>
    </location>
</feature>
<dbReference type="SUPFAM" id="SSF53613">
    <property type="entry name" value="Ribokinase-like"/>
    <property type="match status" value="1"/>
</dbReference>
<proteinExistence type="predicted"/>
<reference evidence="4 5" key="1">
    <citation type="submission" date="2018-07" db="EMBL/GenBank/DDBJ databases">
        <title>The complete nuclear genome of the prasinophyte Chloropicon primus (CCMP1205).</title>
        <authorList>
            <person name="Pombert J.-F."/>
            <person name="Otis C."/>
            <person name="Turmel M."/>
            <person name="Lemieux C."/>
        </authorList>
    </citation>
    <scope>NUCLEOTIDE SEQUENCE [LARGE SCALE GENOMIC DNA]</scope>
    <source>
        <strain evidence="4 5">CCMP1205</strain>
    </source>
</reference>
<dbReference type="InterPro" id="IPR011611">
    <property type="entry name" value="PfkB_dom"/>
</dbReference>
<name>A0A5B8N0C3_9CHLO</name>
<dbReference type="Pfam" id="PF00294">
    <property type="entry name" value="PfkB"/>
    <property type="match status" value="2"/>
</dbReference>
<dbReference type="STRING" id="1764295.A0A5B8N0C3"/>
<evidence type="ECO:0000256" key="2">
    <source>
        <dbReference type="ARBA" id="ARBA00022777"/>
    </source>
</evidence>